<dbReference type="AlphaFoldDB" id="A0A3R6YG45"/>
<name>A0A3R6YG45_9STRA</name>
<organism evidence="2 3">
    <name type="scientific">Aphanomyces invadans</name>
    <dbReference type="NCBI Taxonomy" id="157072"/>
    <lineage>
        <taxon>Eukaryota</taxon>
        <taxon>Sar</taxon>
        <taxon>Stramenopiles</taxon>
        <taxon>Oomycota</taxon>
        <taxon>Saprolegniomycetes</taxon>
        <taxon>Saprolegniales</taxon>
        <taxon>Verrucalvaceae</taxon>
        <taxon>Aphanomyces</taxon>
    </lineage>
</organism>
<comment type="caution">
    <text evidence="2">The sequence shown here is derived from an EMBL/GenBank/DDBJ whole genome shotgun (WGS) entry which is preliminary data.</text>
</comment>
<sequence length="251" mass="27426">MLAQLSRSATRVAGVRALSTKTQYVLPAFPVLLEDLERDAKQNRFIKVSKLTNLFKRVTNKDELNAATSAFKIYERKYIDPVENTAGEFIKAAISQDAGDVALNALANNFRVGLFLNARSLNKLLAYFEAKHDDASIIAAFEATKKFEFKPNAATYHTVVRYTSRTILLDPDFIHYSALIRSGNAEAAAELVQTAAYVVPSQNHRVLDETKALSEAASVSAAAEVEVSPEAEEEAASPAKDPESKDKPSSA</sequence>
<evidence type="ECO:0000313" key="3">
    <source>
        <dbReference type="Proteomes" id="UP000285060"/>
    </source>
</evidence>
<feature type="region of interest" description="Disordered" evidence="1">
    <location>
        <begin position="220"/>
        <end position="251"/>
    </location>
</feature>
<keyword evidence="3" id="KW-1185">Reference proteome</keyword>
<proteinExistence type="predicted"/>
<reference evidence="2 3" key="1">
    <citation type="submission" date="2018-08" db="EMBL/GenBank/DDBJ databases">
        <title>Aphanomyces genome sequencing and annotation.</title>
        <authorList>
            <person name="Minardi D."/>
            <person name="Oidtmann B."/>
            <person name="Van Der Giezen M."/>
            <person name="Studholme D.J."/>
        </authorList>
    </citation>
    <scope>NUCLEOTIDE SEQUENCE [LARGE SCALE GENOMIC DNA]</scope>
    <source>
        <strain evidence="2 3">NJM0002</strain>
    </source>
</reference>
<accession>A0A3R6YG45</accession>
<dbReference type="EMBL" id="QUSY01000021">
    <property type="protein sequence ID" value="RHY34674.1"/>
    <property type="molecule type" value="Genomic_DNA"/>
</dbReference>
<evidence type="ECO:0000313" key="2">
    <source>
        <dbReference type="EMBL" id="RHY34674.1"/>
    </source>
</evidence>
<feature type="compositionally biased region" description="Basic and acidic residues" evidence="1">
    <location>
        <begin position="240"/>
        <end position="251"/>
    </location>
</feature>
<gene>
    <name evidence="2" type="ORF">DYB32_000755</name>
</gene>
<protein>
    <submittedName>
        <fullName evidence="2">Uncharacterized protein</fullName>
    </submittedName>
</protein>
<dbReference type="VEuPathDB" id="FungiDB:H310_05542"/>
<evidence type="ECO:0000256" key="1">
    <source>
        <dbReference type="SAM" id="MobiDB-lite"/>
    </source>
</evidence>
<dbReference type="Proteomes" id="UP000285060">
    <property type="component" value="Unassembled WGS sequence"/>
</dbReference>